<evidence type="ECO:0000313" key="8">
    <source>
        <dbReference type="Proteomes" id="UP000487117"/>
    </source>
</evidence>
<reference evidence="8" key="1">
    <citation type="journal article" date="2020" name="MBio">
        <title>Horizontal gene transfer to a defensive symbiont with a reduced genome amongst a multipartite beetle microbiome.</title>
        <authorList>
            <person name="Waterworth S.C."/>
            <person name="Florez L.V."/>
            <person name="Rees E.R."/>
            <person name="Hertweck C."/>
            <person name="Kaltenpoth M."/>
            <person name="Kwan J.C."/>
        </authorList>
    </citation>
    <scope>NUCLEOTIDE SEQUENCE [LARGE SCALE GENOMIC DNA]</scope>
</reference>
<evidence type="ECO:0000259" key="5">
    <source>
        <dbReference type="Pfam" id="PF03865"/>
    </source>
</evidence>
<dbReference type="GO" id="GO:0046819">
    <property type="term" value="P:protein secretion by the type V secretion system"/>
    <property type="evidence" value="ECO:0007669"/>
    <property type="project" value="TreeGrafter"/>
</dbReference>
<keyword evidence="4" id="KW-0732">Signal</keyword>
<dbReference type="EMBL" id="WNDS01000001">
    <property type="protein sequence ID" value="KAF1016912.1"/>
    <property type="molecule type" value="Genomic_DNA"/>
</dbReference>
<evidence type="ECO:0000256" key="3">
    <source>
        <dbReference type="ARBA" id="ARBA00023237"/>
    </source>
</evidence>
<dbReference type="Proteomes" id="UP000487117">
    <property type="component" value="Unassembled WGS sequence"/>
</dbReference>
<feature type="domain" description="Haemolysin activator HlyB C-terminal" evidence="5">
    <location>
        <begin position="192"/>
        <end position="514"/>
    </location>
</feature>
<dbReference type="Gene3D" id="3.10.20.310">
    <property type="entry name" value="membrane protein fhac"/>
    <property type="match status" value="1"/>
</dbReference>
<dbReference type="Pfam" id="PF03865">
    <property type="entry name" value="ShlB"/>
    <property type="match status" value="1"/>
</dbReference>
<keyword evidence="2" id="KW-0812">Transmembrane</keyword>
<evidence type="ECO:0000256" key="2">
    <source>
        <dbReference type="ARBA" id="ARBA00022692"/>
    </source>
</evidence>
<dbReference type="PANTHER" id="PTHR34597:SF6">
    <property type="entry name" value="BLR6126 PROTEIN"/>
    <property type="match status" value="1"/>
</dbReference>
<dbReference type="InterPro" id="IPR005565">
    <property type="entry name" value="Hemolysn_activator_HlyB_C"/>
</dbReference>
<dbReference type="PANTHER" id="PTHR34597">
    <property type="entry name" value="SLR1661 PROTEIN"/>
    <property type="match status" value="1"/>
</dbReference>
<evidence type="ECO:0008006" key="9">
    <source>
        <dbReference type="Google" id="ProtNLM"/>
    </source>
</evidence>
<feature type="domain" description="Polypeptide-transport-associated ShlB-type" evidence="6">
    <location>
        <begin position="56"/>
        <end position="127"/>
    </location>
</feature>
<dbReference type="GO" id="GO:0098046">
    <property type="term" value="C:type V protein secretion system complex"/>
    <property type="evidence" value="ECO:0007669"/>
    <property type="project" value="TreeGrafter"/>
</dbReference>
<keyword evidence="1" id="KW-1134">Transmembrane beta strand</keyword>
<dbReference type="Gene3D" id="2.40.160.50">
    <property type="entry name" value="membrane protein fhac: a member of the omp85/tpsb transporter family"/>
    <property type="match status" value="1"/>
</dbReference>
<evidence type="ECO:0000313" key="7">
    <source>
        <dbReference type="EMBL" id="KAF1016912.1"/>
    </source>
</evidence>
<evidence type="ECO:0000256" key="1">
    <source>
        <dbReference type="ARBA" id="ARBA00022452"/>
    </source>
</evidence>
<feature type="chain" id="PRO_5030517326" description="ShlB/FhaC/HecB family hemolysin secretion/activation protein" evidence="4">
    <location>
        <begin position="40"/>
        <end position="553"/>
    </location>
</feature>
<comment type="caution">
    <text evidence="7">The sequence shown here is derived from an EMBL/GenBank/DDBJ whole genome shotgun (WGS) entry which is preliminary data.</text>
</comment>
<dbReference type="InterPro" id="IPR013686">
    <property type="entry name" value="Polypept-transport_assoc_ShlB"/>
</dbReference>
<dbReference type="Pfam" id="PF08479">
    <property type="entry name" value="POTRA_2"/>
    <property type="match status" value="1"/>
</dbReference>
<accession>A0A7V8FJ24</accession>
<dbReference type="InterPro" id="IPR051544">
    <property type="entry name" value="TPS_OM_transporter"/>
</dbReference>
<feature type="signal peptide" evidence="4">
    <location>
        <begin position="1"/>
        <end position="39"/>
    </location>
</feature>
<protein>
    <recommendedName>
        <fullName evidence="9">ShlB/FhaC/HecB family hemolysin secretion/activation protein</fullName>
    </recommendedName>
</protein>
<proteinExistence type="predicted"/>
<organism evidence="7 8">
    <name type="scientific">Stenotrophomonas maltophilia</name>
    <name type="common">Pseudomonas maltophilia</name>
    <name type="synonym">Xanthomonas maltophilia</name>
    <dbReference type="NCBI Taxonomy" id="40324"/>
    <lineage>
        <taxon>Bacteria</taxon>
        <taxon>Pseudomonadati</taxon>
        <taxon>Pseudomonadota</taxon>
        <taxon>Gammaproteobacteria</taxon>
        <taxon>Lysobacterales</taxon>
        <taxon>Lysobacteraceae</taxon>
        <taxon>Stenotrophomonas</taxon>
        <taxon>Stenotrophomonas maltophilia group</taxon>
    </lineage>
</organism>
<keyword evidence="1" id="KW-0472">Membrane</keyword>
<dbReference type="AlphaFoldDB" id="A0A7V8FJ24"/>
<keyword evidence="3" id="KW-0998">Cell outer membrane</keyword>
<evidence type="ECO:0000259" key="6">
    <source>
        <dbReference type="Pfam" id="PF08479"/>
    </source>
</evidence>
<sequence>MPSMTSVQRDTFFPLPQRQRLACAVLLALLPLAAGAQQAAPAPVEAAQDAGVKTVTINEYIVRGNTVLDARQIEQAVEPYLGPGRTLADVEKARDAVNALYQQAGYQSVYVDLPEQQVSGCVVLLKVQQTPIGRLRVVGAAYDSPARIREQVPSLAEGEVPDFDAAQAELGALNQGGRRQVLPLVREGAMPGTMDVDLQVDDRSPWRASAAVNNDHSADTEKLRLSASLAHENLWQRGHSANIGVYLAPEDTKQAKVFSAGYTAPFAGTPWSIEASGYISDSRVLNAGGQGGAGSGTNVIGDGHSIGVKLNYLLPSSTTWWRQLSIGVDFKDTREDTQVGKDRLLSPLKYAPLTLGFVGVRQGASDQTSISTSLVAGTRRLLGYGSGGDDFFQKRYWADPSFVAFKADVSNTHTFDSDWQWYARAALQVTDAPLVSAEQFAAGGMYTVRGYLSAEAIGDYGGLANLEWRTPAWSLWSGSDLRLYTFADAAYLRLRRPLPEQTSKYNLAPLGIGAQLRLGEHLQLRLDYAWPYSDGPVTPRDDKRLHFNISTSY</sequence>
<dbReference type="GO" id="GO:0008320">
    <property type="term" value="F:protein transmembrane transporter activity"/>
    <property type="evidence" value="ECO:0007669"/>
    <property type="project" value="TreeGrafter"/>
</dbReference>
<gene>
    <name evidence="7" type="ORF">GAK31_00171</name>
</gene>
<name>A0A7V8FJ24_STEMA</name>
<evidence type="ECO:0000256" key="4">
    <source>
        <dbReference type="SAM" id="SignalP"/>
    </source>
</evidence>